<evidence type="ECO:0000313" key="1">
    <source>
        <dbReference type="EMBL" id="UXN57863.1"/>
    </source>
</evidence>
<gene>
    <name evidence="1" type="ORF">N8E88_06070</name>
</gene>
<dbReference type="Proteomes" id="UP001061991">
    <property type="component" value="Plasmid p_unnamed2"/>
</dbReference>
<dbReference type="EMBL" id="CP104971">
    <property type="protein sequence ID" value="UXN57863.1"/>
    <property type="molecule type" value="Genomic_DNA"/>
</dbReference>
<keyword evidence="1" id="KW-0614">Plasmid</keyword>
<sequence length="1182" mass="126407">MSDARETPKSAYLAAPEILTVLSQAPSSAAAEIYIAILRDGKVIAFNGHVDLGTGIRTALAQIVAEELDTPFEQVEMVLGTTSATPNQGATIASETIQVTALPLRQAAATARHYLLAQAAARLGLSADSFVIDGGIIRVSTGDNRSFTFGDLVAGRQTHLTIDPQAPLKPVSAYRLVGSSPARVDIPAKATGKWTYVHDVRVPGMLHGRVVRPPYAGFDHGDHVGKSLISIDESSIADIPGLVAVVTIGDFVGVVSTREENAAEAARRLKVVWRTPPELPDLNSPEKALRANPSTPRKLADRGNVDLALANSANPMERTYIWPYQMHASIGPSCAVAHYNDAGLTVWSGTQNPFPMRHDLAILLDMPEEAIVVERLEAAGCYGRNCADDVTADAALLSRATGKPVRVQLTREQEHAWEPKGAAQVMDVRGGLDLEGGPAAYDFETRYPSNLAPTLPLILTGKIPPVADVVHMGDRTAVPPYAYGNLRVTVHDMPPIARASWFRGVSAMPNTFAHECYIDELASAAAVDPIEYRLRYLHDPRAVDLVRAVAERTKWVPRTKFGTLGGEGDLLYGRGFAYAVYVHGKFPGTAAAWAAWVADVAVNRKTGEIAVTKVTCGQDSGLMINPDGVRHQIHGNIIQSTSRVLKERVDFSSTAVASKEWGGYPLITFPEVPEIDVLMIPRPDEPPLGVGESASVPSAAAIANAVYDATGIRFRELPLTPDIVLAALNGTTPEKAAPSPRRRKWRNICLSAAGAIAALSGLVTMASPWRPAISPIERPNTNVYSTATIERGRMAAAIGACNVCHSSNDGQAFAGGRKFDTPFGAVYATNITPDPDTGIGNWSYTAFQRSMREGISRDGHHLYPAHPYTSFAGAEEADLQALYAYLMTQAPVAEKAPETKLKFPYNVRAMMAPWNAMFLKAEPFKYDQTRDAEWNRGAYLVETLGHCSACHTERNVLGAEKAGRAHLSGGFADGWDAPALTALSKGPVDWTKTAFYDYLRTGHSRDHGSAAGPMADVVSALAPLPDTDIRAMASYLASLNDTADRSAETTMQAQSALAASEAASAKAAMISPRGARIFSGACASCHTGSSILSSLSFNTNLHSDTPDNILQAILNGVAAPAILADTTGREGPEVMSMPAFRDVLDERQIEDLAAYLRARFAPDKPAWGDIGSATQRVTSAAH</sequence>
<name>A0ACD4CW92_9HYPH</name>
<proteinExistence type="predicted"/>
<accession>A0ACD4CW92</accession>
<protein>
    <submittedName>
        <fullName evidence="1">Molybdopterin-dependent oxidoreductase</fullName>
    </submittedName>
</protein>
<evidence type="ECO:0000313" key="2">
    <source>
        <dbReference type="Proteomes" id="UP001061991"/>
    </source>
</evidence>
<geneLocation type="plasmid" evidence="1 2">
    <name>p_unnamed2</name>
</geneLocation>
<organism evidence="1 2">
    <name type="scientific">Phyllobacterium zundukense</name>
    <dbReference type="NCBI Taxonomy" id="1867719"/>
    <lineage>
        <taxon>Bacteria</taxon>
        <taxon>Pseudomonadati</taxon>
        <taxon>Pseudomonadota</taxon>
        <taxon>Alphaproteobacteria</taxon>
        <taxon>Hyphomicrobiales</taxon>
        <taxon>Phyllobacteriaceae</taxon>
        <taxon>Phyllobacterium</taxon>
    </lineage>
</organism>
<keyword evidence="2" id="KW-1185">Reference proteome</keyword>
<reference evidence="1" key="1">
    <citation type="submission" date="2022-09" db="EMBL/GenBank/DDBJ databases">
        <title>Interaction between co-microsymbionts with complementary sets of symbiotic genes in legume-rhizobium systems.</title>
        <authorList>
            <person name="Safronova V."/>
            <person name="Sazanova A."/>
            <person name="Afonin A."/>
            <person name="Chirak E."/>
        </authorList>
    </citation>
    <scope>NUCLEOTIDE SEQUENCE</scope>
    <source>
        <strain evidence="1">A18/3m</strain>
    </source>
</reference>